<dbReference type="SMART" id="SM00849">
    <property type="entry name" value="Lactamase_B"/>
    <property type="match status" value="1"/>
</dbReference>
<dbReference type="RefSeq" id="WP_094368337.1">
    <property type="nucleotide sequence ID" value="NZ_NOJY02000014.1"/>
</dbReference>
<evidence type="ECO:0000313" key="3">
    <source>
        <dbReference type="Proteomes" id="UP000215694"/>
    </source>
</evidence>
<dbReference type="InterPro" id="IPR052926">
    <property type="entry name" value="Metallo-beta-lactamase_dom"/>
</dbReference>
<evidence type="ECO:0000259" key="1">
    <source>
        <dbReference type="SMART" id="SM00849"/>
    </source>
</evidence>
<dbReference type="Proteomes" id="UP000215694">
    <property type="component" value="Unassembled WGS sequence"/>
</dbReference>
<dbReference type="CDD" id="cd07713">
    <property type="entry name" value="DHPS-like_MBL-fold"/>
    <property type="match status" value="1"/>
</dbReference>
<dbReference type="Gene3D" id="3.60.15.10">
    <property type="entry name" value="Ribonuclease Z/Hydroxyacylglutathione hydrolase-like"/>
    <property type="match status" value="1"/>
</dbReference>
<dbReference type="InterPro" id="IPR036866">
    <property type="entry name" value="RibonucZ/Hydroxyglut_hydro"/>
</dbReference>
<keyword evidence="3" id="KW-1185">Reference proteome</keyword>
<evidence type="ECO:0000313" key="2">
    <source>
        <dbReference type="EMBL" id="RDY27294.1"/>
    </source>
</evidence>
<proteinExistence type="predicted"/>
<protein>
    <submittedName>
        <fullName evidence="2">MBL fold metallo-hydrolase</fullName>
    </submittedName>
</protein>
<dbReference type="PANTHER" id="PTHR13754:SF13">
    <property type="entry name" value="METALLO-BETA-LACTAMASE SUPERFAMILY PROTEIN (AFU_ORTHOLOGUE AFUA_3G07630)"/>
    <property type="match status" value="1"/>
</dbReference>
<dbReference type="AlphaFoldDB" id="A0A371J3N8"/>
<dbReference type="EMBL" id="NOJY02000014">
    <property type="protein sequence ID" value="RDY27294.1"/>
    <property type="molecule type" value="Genomic_DNA"/>
</dbReference>
<keyword evidence="2" id="KW-0378">Hydrolase</keyword>
<reference evidence="2 3" key="1">
    <citation type="journal article" date="2017" name="Genome Announc.">
        <title>Draft Genome Sequence of Romboutsia weinsteinii sp. nov. Strain CCRI-19649(T) Isolated from Surface Water.</title>
        <authorList>
            <person name="Maheux A.F."/>
            <person name="Boudreau D.K."/>
            <person name="Berube E."/>
            <person name="Boissinot M."/>
            <person name="Cantin P."/>
            <person name="Raymond F."/>
            <person name="Corbeil J."/>
            <person name="Omar R.F."/>
            <person name="Bergeron M.G."/>
        </authorList>
    </citation>
    <scope>NUCLEOTIDE SEQUENCE [LARGE SCALE GENOMIC DNA]</scope>
    <source>
        <strain evidence="2 3">CCRI-19649</strain>
    </source>
</reference>
<name>A0A371J3N8_9FIRM</name>
<dbReference type="InterPro" id="IPR041712">
    <property type="entry name" value="DHPS-like_MBL-fold"/>
</dbReference>
<gene>
    <name evidence="2" type="ORF">CHL78_009920</name>
</gene>
<dbReference type="SUPFAM" id="SSF56281">
    <property type="entry name" value="Metallo-hydrolase/oxidoreductase"/>
    <property type="match status" value="1"/>
</dbReference>
<dbReference type="GO" id="GO:0016740">
    <property type="term" value="F:transferase activity"/>
    <property type="evidence" value="ECO:0007669"/>
    <property type="project" value="TreeGrafter"/>
</dbReference>
<dbReference type="Pfam" id="PF00753">
    <property type="entry name" value="Lactamase_B"/>
    <property type="match status" value="1"/>
</dbReference>
<feature type="domain" description="Metallo-beta-lactamase" evidence="1">
    <location>
        <begin position="20"/>
        <end position="211"/>
    </location>
</feature>
<dbReference type="InterPro" id="IPR001279">
    <property type="entry name" value="Metallo-B-lactamas"/>
</dbReference>
<accession>A0A371J3N8</accession>
<comment type="caution">
    <text evidence="2">The sequence shown here is derived from an EMBL/GenBank/DDBJ whole genome shotgun (WGS) entry which is preliminary data.</text>
</comment>
<dbReference type="OrthoDB" id="9803916at2"/>
<sequence>MVITTLVENTTVSKDYKSKHGLCLHIKTKEHNILFDLGPDDTFIHNANKLNINIEDVDIVVISHGHKDHGGGLRDFLKINSKAKVYVHKDGFKDYYISVLGFIKYYIGLDCDLENNNRIVLTDDKFEIDNGISLVSNIRDKEFISSSNKSLLMKDERIYIQDEFNHEQNLIIEDDGKNILIAGCAHNGIINIVNKAEDSIGSDIDYVISGFHLYNPVSKKGESIDFIDNFAEGLSKFDAKFYTCHCTGEKQFNMLYEKLGDKINYLSTGQSLYI</sequence>
<organism evidence="2 3">
    <name type="scientific">Romboutsia weinsteinii</name>
    <dbReference type="NCBI Taxonomy" id="2020949"/>
    <lineage>
        <taxon>Bacteria</taxon>
        <taxon>Bacillati</taxon>
        <taxon>Bacillota</taxon>
        <taxon>Clostridia</taxon>
        <taxon>Peptostreptococcales</taxon>
        <taxon>Peptostreptococcaceae</taxon>
        <taxon>Romboutsia</taxon>
    </lineage>
</organism>
<dbReference type="PANTHER" id="PTHR13754">
    <property type="entry name" value="METALLO-BETA-LACTAMASE SUPERFAMILY PROTEIN"/>
    <property type="match status" value="1"/>
</dbReference>
<dbReference type="GO" id="GO:0016787">
    <property type="term" value="F:hydrolase activity"/>
    <property type="evidence" value="ECO:0007669"/>
    <property type="project" value="UniProtKB-KW"/>
</dbReference>